<feature type="non-terminal residue" evidence="2">
    <location>
        <position position="1"/>
    </location>
</feature>
<feature type="compositionally biased region" description="Pro residues" evidence="1">
    <location>
        <begin position="96"/>
        <end position="110"/>
    </location>
</feature>
<keyword evidence="3" id="KW-1185">Reference proteome</keyword>
<feature type="compositionally biased region" description="Low complexity" evidence="1">
    <location>
        <begin position="80"/>
        <end position="95"/>
    </location>
</feature>
<sequence>MLHLHNQHEIPQMGAIPAYATQAVPQNFFPQPVAYGGVAPTPQNMPPTAVGYGGTANAYPVAPAGGMSGYPQCGYQNANGQQPAPALPYGAAPQGYPAPQPGYPQQPPQQ</sequence>
<gene>
    <name evidence="2" type="ORF">KIPB_014666</name>
</gene>
<protein>
    <submittedName>
        <fullName evidence="2">Uncharacterized protein</fullName>
    </submittedName>
</protein>
<dbReference type="EMBL" id="BDIP01007684">
    <property type="protein sequence ID" value="GIQ91420.1"/>
    <property type="molecule type" value="Genomic_DNA"/>
</dbReference>
<dbReference type="Proteomes" id="UP000265618">
    <property type="component" value="Unassembled WGS sequence"/>
</dbReference>
<accession>A0A9K3DBX8</accession>
<name>A0A9K3DBX8_9EUKA</name>
<reference evidence="2 3" key="1">
    <citation type="journal article" date="2018" name="PLoS ONE">
        <title>The draft genome of Kipferlia bialata reveals reductive genome evolution in fornicate parasites.</title>
        <authorList>
            <person name="Tanifuji G."/>
            <person name="Takabayashi S."/>
            <person name="Kume K."/>
            <person name="Takagi M."/>
            <person name="Nakayama T."/>
            <person name="Kamikawa R."/>
            <person name="Inagaki Y."/>
            <person name="Hashimoto T."/>
        </authorList>
    </citation>
    <scope>NUCLEOTIDE SEQUENCE [LARGE SCALE GENOMIC DNA]</scope>
    <source>
        <strain evidence="2">NY0173</strain>
    </source>
</reference>
<evidence type="ECO:0000313" key="2">
    <source>
        <dbReference type="EMBL" id="GIQ91420.1"/>
    </source>
</evidence>
<comment type="caution">
    <text evidence="2">The sequence shown here is derived from an EMBL/GenBank/DDBJ whole genome shotgun (WGS) entry which is preliminary data.</text>
</comment>
<organism evidence="2 3">
    <name type="scientific">Kipferlia bialata</name>
    <dbReference type="NCBI Taxonomy" id="797122"/>
    <lineage>
        <taxon>Eukaryota</taxon>
        <taxon>Metamonada</taxon>
        <taxon>Carpediemonas-like organisms</taxon>
        <taxon>Kipferlia</taxon>
    </lineage>
</organism>
<dbReference type="AlphaFoldDB" id="A0A9K3DBX8"/>
<evidence type="ECO:0000313" key="3">
    <source>
        <dbReference type="Proteomes" id="UP000265618"/>
    </source>
</evidence>
<evidence type="ECO:0000256" key="1">
    <source>
        <dbReference type="SAM" id="MobiDB-lite"/>
    </source>
</evidence>
<proteinExistence type="predicted"/>
<feature type="region of interest" description="Disordered" evidence="1">
    <location>
        <begin position="74"/>
        <end position="110"/>
    </location>
</feature>